<reference evidence="2" key="1">
    <citation type="submission" date="2021-04" db="EMBL/GenBank/DDBJ databases">
        <title>Genome based classification of Actinospica acidithermotolerans sp. nov., an actinobacterium isolated from an Indonesian hot spring.</title>
        <authorList>
            <person name="Kusuma A.B."/>
            <person name="Putra K.E."/>
            <person name="Nafisah S."/>
            <person name="Loh J."/>
            <person name="Nouioui I."/>
            <person name="Goodfellow M."/>
        </authorList>
    </citation>
    <scope>NUCLEOTIDE SEQUENCE</scope>
    <source>
        <strain evidence="2">CSCA 57</strain>
    </source>
</reference>
<dbReference type="PANTHER" id="PTHR36840:SF1">
    <property type="entry name" value="BLL5714 PROTEIN"/>
    <property type="match status" value="1"/>
</dbReference>
<gene>
    <name evidence="2" type="ORF">KDL01_27155</name>
</gene>
<dbReference type="RefSeq" id="WP_212531456.1">
    <property type="nucleotide sequence ID" value="NZ_JAGSOG010000174.1"/>
</dbReference>
<keyword evidence="1" id="KW-0812">Transmembrane</keyword>
<evidence type="ECO:0000313" key="3">
    <source>
        <dbReference type="Proteomes" id="UP000675781"/>
    </source>
</evidence>
<feature type="transmembrane region" description="Helical" evidence="1">
    <location>
        <begin position="119"/>
        <end position="138"/>
    </location>
</feature>
<feature type="transmembrane region" description="Helical" evidence="1">
    <location>
        <begin position="61"/>
        <end position="82"/>
    </location>
</feature>
<feature type="transmembrane region" description="Helical" evidence="1">
    <location>
        <begin position="311"/>
        <end position="334"/>
    </location>
</feature>
<feature type="transmembrane region" description="Helical" evidence="1">
    <location>
        <begin position="354"/>
        <end position="384"/>
    </location>
</feature>
<proteinExistence type="predicted"/>
<organism evidence="2 3">
    <name type="scientific">Actinospica durhamensis</name>
    <dbReference type="NCBI Taxonomy" id="1508375"/>
    <lineage>
        <taxon>Bacteria</taxon>
        <taxon>Bacillati</taxon>
        <taxon>Actinomycetota</taxon>
        <taxon>Actinomycetes</taxon>
        <taxon>Catenulisporales</taxon>
        <taxon>Actinospicaceae</taxon>
        <taxon>Actinospica</taxon>
    </lineage>
</organism>
<keyword evidence="1" id="KW-1133">Transmembrane helix</keyword>
<comment type="caution">
    <text evidence="2">The sequence shown here is derived from an EMBL/GenBank/DDBJ whole genome shotgun (WGS) entry which is preliminary data.</text>
</comment>
<accession>A0A941IPW3</accession>
<keyword evidence="3" id="KW-1185">Reference proteome</keyword>
<dbReference type="EMBL" id="JAGSOG010000174">
    <property type="protein sequence ID" value="MBR7836985.1"/>
    <property type="molecule type" value="Genomic_DNA"/>
</dbReference>
<feature type="transmembrane region" description="Helical" evidence="1">
    <location>
        <begin position="94"/>
        <end position="113"/>
    </location>
</feature>
<feature type="transmembrane region" description="Helical" evidence="1">
    <location>
        <begin position="212"/>
        <end position="232"/>
    </location>
</feature>
<evidence type="ECO:0000256" key="1">
    <source>
        <dbReference type="SAM" id="Phobius"/>
    </source>
</evidence>
<dbReference type="Pfam" id="PF06772">
    <property type="entry name" value="LtrA"/>
    <property type="match status" value="1"/>
</dbReference>
<feature type="transmembrane region" description="Helical" evidence="1">
    <location>
        <begin position="150"/>
        <end position="171"/>
    </location>
</feature>
<name>A0A941IPW3_9ACTN</name>
<protein>
    <submittedName>
        <fullName evidence="2">Low temperature requirement protein A</fullName>
    </submittedName>
</protein>
<feature type="transmembrane region" description="Helical" evidence="1">
    <location>
        <begin position="244"/>
        <end position="264"/>
    </location>
</feature>
<dbReference type="Proteomes" id="UP000675781">
    <property type="component" value="Unassembled WGS sequence"/>
</dbReference>
<dbReference type="InterPro" id="IPR010640">
    <property type="entry name" value="Low_temperature_requirement_A"/>
</dbReference>
<dbReference type="PANTHER" id="PTHR36840">
    <property type="entry name" value="BLL5714 PROTEIN"/>
    <property type="match status" value="1"/>
</dbReference>
<sequence length="396" mass="42707">MVRVPGLMRPSGAVRARETDESHRVSTPLELFFDLCFVVAVGQAGRELAHAVGAGEVGHGLASYAAVFFAVWWPWMNYSWFATAFDPDDIPFRLATFVQIAGSLVIAAAVPRAFEHGDFHLMVVGYVVVRLAFCSQWLRVHRDNPELRGTAARWGSGVLVIQALWVALQFVHAPVDFDLGFGLLAAAEIAVPYWAGRARPIPFHPHHIAERYGLFTLIVLGETVSAATVAVQEATVAQDDLKELLALAFGGLLIVFAAWWLYFAHEMGDLLARQHSPFVWGYGHYFVFASAAAIGAGMEVGAAWTTGNDHISARLAAAAVTVPTAVFYLAVWLFQARYFKRGYAQALMPANAAVVLLCTLAGGYAVILAGLCCAAGVAAGVYAATRPVESRGQTVE</sequence>
<evidence type="ECO:0000313" key="2">
    <source>
        <dbReference type="EMBL" id="MBR7836985.1"/>
    </source>
</evidence>
<feature type="transmembrane region" description="Helical" evidence="1">
    <location>
        <begin position="285"/>
        <end position="305"/>
    </location>
</feature>
<keyword evidence="1" id="KW-0472">Membrane</keyword>
<dbReference type="AlphaFoldDB" id="A0A941IPW3"/>